<dbReference type="EMBL" id="JANQDH010000012">
    <property type="protein sequence ID" value="MDH6059132.1"/>
    <property type="molecule type" value="Genomic_DNA"/>
</dbReference>
<keyword evidence="1" id="KW-0677">Repeat</keyword>
<dbReference type="InterPro" id="IPR011990">
    <property type="entry name" value="TPR-like_helical_dom_sf"/>
</dbReference>
<feature type="repeat" description="TPR" evidence="3">
    <location>
        <begin position="476"/>
        <end position="509"/>
    </location>
</feature>
<dbReference type="NCBIfam" id="NF047558">
    <property type="entry name" value="TPR_END_plus"/>
    <property type="match status" value="1"/>
</dbReference>
<feature type="domain" description="GUN4-like" evidence="4">
    <location>
        <begin position="674"/>
        <end position="818"/>
    </location>
</feature>
<evidence type="ECO:0000313" key="6">
    <source>
        <dbReference type="Proteomes" id="UP001159387"/>
    </source>
</evidence>
<reference evidence="5 6" key="1">
    <citation type="journal article" date="2023" name="J. Phycol.">
        <title>Chrysosporum ovalisporum is synonymous with the true-branching cyanobacterium Umezakia natans (Nostocales/Aphanizomenonaceae).</title>
        <authorList>
            <person name="McGregor G.B."/>
            <person name="Sendall B.C."/>
            <person name="Niiyama Y."/>
            <person name="Tuji A."/>
            <person name="Willis A."/>
        </authorList>
    </citation>
    <scope>NUCLEOTIDE SEQUENCE [LARGE SCALE GENOMIC DNA]</scope>
    <source>
        <strain evidence="5 6">ANA360D</strain>
    </source>
</reference>
<dbReference type="Gene3D" id="1.25.40.620">
    <property type="match status" value="1"/>
</dbReference>
<evidence type="ECO:0000259" key="4">
    <source>
        <dbReference type="Pfam" id="PF05419"/>
    </source>
</evidence>
<proteinExistence type="predicted"/>
<keyword evidence="6" id="KW-1185">Reference proteome</keyword>
<dbReference type="SMART" id="SM00028">
    <property type="entry name" value="TPR"/>
    <property type="match status" value="4"/>
</dbReference>
<dbReference type="PANTHER" id="PTHR44943">
    <property type="entry name" value="CELLULOSE SYNTHASE OPERON PROTEIN C"/>
    <property type="match status" value="1"/>
</dbReference>
<accession>A0AA43GQT5</accession>
<sequence length="853" mass="97817">MKGQTNTTLVQLAKQGNPKAIETLLNRQLESKGITAKVDLKGNCLQILLESVKLPAKDNIVEFFRNSFTKLGSRVIKTVKIYGKQPGELFFDWHDSFDLIPELTTENVIESAKKGNTESIANLINTCLQAECIKAKAQVILKDGCLRVMLEAQETPHQELVITTLINELYKLNIESVNKLILYGKQINEDFPEWHQEINYNLGNNPEATVESLALVSVNRTVSEDIVNVSSIQLNNIDSIKLSNYLYYDFLQNKLYEPLSIRLNAEEEKDKVHDIVIAFNISNIEEDIKLSIRQVERQIIKTLEDNFNLTLDANEVPTIFYDISNYKFSNIRNAITGMEEAIREVLNFDFPEETDELKAFFKAGTKGLMDGFLVNTNDFLVNTNTETTVGIILGSILMPGIGTVIGGAVGNWFASNNQQKEYQKKMEEILNKYDAAKNKINECFQVLLHNCYEEISSLIYKRYHLKLITCEDFSESEQLVEQGRIHFENKKFIDAISFYDRAIEFNSYNYIAWLHKGWTLVELKQYEESLQAYDEGLKIGKIETFFLESKLAVLRILERYETVILLCDNALNQGYNTFMILYEKALSLHEIKRYQEAIETYDIVISIYSNDPDIYDIFIGKAASLVWLGDLKLALENLKKAVTLNPENSQEIITCSPSFDSLRNDERFIALMESSVGIDYSNFKKLLSEGKWKQADVETARLLCLAVRENEKRLNIIDEIDTDDTWLSSEHIPNIPSKDLNTINNLWLTYSNGKFGFSVQKEIYKSYGGTQEFNGEIRDKFGLAVGWRIADKDGNYFWRSSEDCHYHLESSFKGHLPSCLWAGVNDGWFGENRRDRLITLFDHLEASNITDGR</sequence>
<dbReference type="Gene3D" id="1.10.10.1770">
    <property type="entry name" value="Gun4-like"/>
    <property type="match status" value="1"/>
</dbReference>
<dbReference type="PROSITE" id="PS50005">
    <property type="entry name" value="TPR"/>
    <property type="match status" value="2"/>
</dbReference>
<evidence type="ECO:0000256" key="2">
    <source>
        <dbReference type="ARBA" id="ARBA00022803"/>
    </source>
</evidence>
<protein>
    <submittedName>
        <fullName evidence="5">GUN4 domain-containing protein</fullName>
    </submittedName>
</protein>
<evidence type="ECO:0000256" key="1">
    <source>
        <dbReference type="ARBA" id="ARBA00022737"/>
    </source>
</evidence>
<dbReference type="AlphaFoldDB" id="A0AA43GQT5"/>
<dbReference type="Gene3D" id="1.25.40.10">
    <property type="entry name" value="Tetratricopeptide repeat domain"/>
    <property type="match status" value="2"/>
</dbReference>
<dbReference type="SUPFAM" id="SSF140869">
    <property type="entry name" value="GUN4-like"/>
    <property type="match status" value="1"/>
</dbReference>
<dbReference type="InterPro" id="IPR019734">
    <property type="entry name" value="TPR_rpt"/>
</dbReference>
<feature type="repeat" description="TPR" evidence="3">
    <location>
        <begin position="615"/>
        <end position="648"/>
    </location>
</feature>
<gene>
    <name evidence="5" type="ORF">NWP17_01515</name>
</gene>
<dbReference type="SUPFAM" id="SSF48452">
    <property type="entry name" value="TPR-like"/>
    <property type="match status" value="1"/>
</dbReference>
<dbReference type="CDD" id="cd16383">
    <property type="entry name" value="GUN4"/>
    <property type="match status" value="1"/>
</dbReference>
<comment type="caution">
    <text evidence="5">The sequence shown here is derived from an EMBL/GenBank/DDBJ whole genome shotgun (WGS) entry which is preliminary data.</text>
</comment>
<dbReference type="Pfam" id="PF13432">
    <property type="entry name" value="TPR_16"/>
    <property type="match status" value="1"/>
</dbReference>
<name>A0AA43GQT5_9CYAN</name>
<keyword evidence="2 3" id="KW-0802">TPR repeat</keyword>
<dbReference type="InterPro" id="IPR051685">
    <property type="entry name" value="Ycf3/AcsC/BcsC/TPR_MFPF"/>
</dbReference>
<dbReference type="PANTHER" id="PTHR44943:SF4">
    <property type="entry name" value="TPR REPEAT-CONTAINING PROTEIN MJ0798"/>
    <property type="match status" value="1"/>
</dbReference>
<dbReference type="InterPro" id="IPR008629">
    <property type="entry name" value="GUN4-like"/>
</dbReference>
<dbReference type="InterPro" id="IPR037215">
    <property type="entry name" value="GUN4-like_sf"/>
</dbReference>
<evidence type="ECO:0000256" key="3">
    <source>
        <dbReference type="PROSITE-ProRule" id="PRU00339"/>
    </source>
</evidence>
<evidence type="ECO:0000313" key="5">
    <source>
        <dbReference type="EMBL" id="MDH6059132.1"/>
    </source>
</evidence>
<dbReference type="RefSeq" id="WP_280653149.1">
    <property type="nucleotide sequence ID" value="NZ_JANQDH010000012.1"/>
</dbReference>
<dbReference type="Proteomes" id="UP001159387">
    <property type="component" value="Unassembled WGS sequence"/>
</dbReference>
<organism evidence="5 6">
    <name type="scientific">Chrysosporum bergii ANA360D</name>
    <dbReference type="NCBI Taxonomy" id="617107"/>
    <lineage>
        <taxon>Bacteria</taxon>
        <taxon>Bacillati</taxon>
        <taxon>Cyanobacteriota</taxon>
        <taxon>Cyanophyceae</taxon>
        <taxon>Nostocales</taxon>
        <taxon>Nodulariaceae</taxon>
        <taxon>Chrysosporum</taxon>
    </lineage>
</organism>
<dbReference type="Pfam" id="PF05419">
    <property type="entry name" value="GUN4"/>
    <property type="match status" value="1"/>
</dbReference>